<evidence type="ECO:0000256" key="1">
    <source>
        <dbReference type="SAM" id="MobiDB-lite"/>
    </source>
</evidence>
<protein>
    <recommendedName>
        <fullName evidence="4">PPE family protein</fullName>
    </recommendedName>
</protein>
<dbReference type="RefSeq" id="WP_086865366.1">
    <property type="nucleotide sequence ID" value="NZ_JADBEG010000001.1"/>
</dbReference>
<feature type="region of interest" description="Disordered" evidence="1">
    <location>
        <begin position="289"/>
        <end position="398"/>
    </location>
</feature>
<accession>A0ABR9HXC2</accession>
<dbReference type="EMBL" id="JADBEG010000001">
    <property type="protein sequence ID" value="MBE1495548.1"/>
    <property type="molecule type" value="Genomic_DNA"/>
</dbReference>
<reference evidence="2 3" key="1">
    <citation type="submission" date="2020-10" db="EMBL/GenBank/DDBJ databases">
        <title>Sequencing the genomes of 1000 actinobacteria strains.</title>
        <authorList>
            <person name="Klenk H.-P."/>
        </authorList>
    </citation>
    <scope>NUCLEOTIDE SEQUENCE [LARGE SCALE GENOMIC DNA]</scope>
    <source>
        <strain evidence="2 3">DSM 44653</strain>
    </source>
</reference>
<sequence>MVVPYNLLPIELHRDMVQAEQAKVSVLLDAAKMWTECRAWIDAASTELNTRAGRLSPEWQDDAGRAHEEKTQRSLAELKMWGERIDAAQPAETLTTLASSISEAYTEVMACYAAYCAADLNPLTAIPAKIAAQQASAFRMNALGGQFDVSMLKVVAASGLRSPGDLMPTPKAAAEGNSPADFVKAAEAGMSALTELEGLAESAGVGSGGGSDAQLPSLPGLDQDGSPGLSLAGLSPAASLPVAATALGGLGGGAGTPPVASGLPGIFGAGGLGAIPALAKPVAGKRAPSLASEVRPGTANPATAKPAGSSMPPMMPPQGGQGATAGTLRPGSAEQRTGRGGGGRRAADATDGVPAKLRGRSVNGNPDAGFTLPRGRRTGETDAESVQLLDEELWQPGR</sequence>
<dbReference type="Proteomes" id="UP000631670">
    <property type="component" value="Unassembled WGS sequence"/>
</dbReference>
<organism evidence="2 3">
    <name type="scientific">Amycolatopsis lexingtonensis</name>
    <dbReference type="NCBI Taxonomy" id="218822"/>
    <lineage>
        <taxon>Bacteria</taxon>
        <taxon>Bacillati</taxon>
        <taxon>Actinomycetota</taxon>
        <taxon>Actinomycetes</taxon>
        <taxon>Pseudonocardiales</taxon>
        <taxon>Pseudonocardiaceae</taxon>
        <taxon>Amycolatopsis</taxon>
    </lineage>
</organism>
<evidence type="ECO:0000313" key="3">
    <source>
        <dbReference type="Proteomes" id="UP000631670"/>
    </source>
</evidence>
<name>A0ABR9HXC2_9PSEU</name>
<evidence type="ECO:0008006" key="4">
    <source>
        <dbReference type="Google" id="ProtNLM"/>
    </source>
</evidence>
<proteinExistence type="predicted"/>
<feature type="compositionally biased region" description="Acidic residues" evidence="1">
    <location>
        <begin position="389"/>
        <end position="398"/>
    </location>
</feature>
<feature type="region of interest" description="Disordered" evidence="1">
    <location>
        <begin position="202"/>
        <end position="232"/>
    </location>
</feature>
<gene>
    <name evidence="2" type="ORF">H4696_002648</name>
</gene>
<comment type="caution">
    <text evidence="2">The sequence shown here is derived from an EMBL/GenBank/DDBJ whole genome shotgun (WGS) entry which is preliminary data.</text>
</comment>
<evidence type="ECO:0000313" key="2">
    <source>
        <dbReference type="EMBL" id="MBE1495548.1"/>
    </source>
</evidence>
<keyword evidence="3" id="KW-1185">Reference proteome</keyword>